<dbReference type="PANTHER" id="PTHR40396">
    <property type="entry name" value="ATPASE-LIKE PROTEIN"/>
    <property type="match status" value="1"/>
</dbReference>
<organism evidence="2 3">
    <name type="scientific">Bathymodiolus thermophilus thioautotrophic gill symbiont</name>
    <dbReference type="NCBI Taxonomy" id="2360"/>
    <lineage>
        <taxon>Bacteria</taxon>
        <taxon>Pseudomonadati</taxon>
        <taxon>Pseudomonadota</taxon>
        <taxon>Gammaproteobacteria</taxon>
        <taxon>sulfur-oxidizing symbionts</taxon>
    </lineage>
</organism>
<accession>A0A1J5UG97</accession>
<dbReference type="GO" id="GO:0016887">
    <property type="term" value="F:ATP hydrolysis activity"/>
    <property type="evidence" value="ECO:0007669"/>
    <property type="project" value="InterPro"/>
</dbReference>
<gene>
    <name evidence="2" type="ORF">BGC33_04980</name>
</gene>
<evidence type="ECO:0000313" key="2">
    <source>
        <dbReference type="EMBL" id="OIR24949.1"/>
    </source>
</evidence>
<dbReference type="OrthoDB" id="9809324at2"/>
<dbReference type="SUPFAM" id="SSF52540">
    <property type="entry name" value="P-loop containing nucleoside triphosphate hydrolases"/>
    <property type="match status" value="1"/>
</dbReference>
<dbReference type="InterPro" id="IPR027417">
    <property type="entry name" value="P-loop_NTPase"/>
</dbReference>
<name>A0A1J5UG97_9GAMM</name>
<sequence length="415" mass="47722">MLIKFSVENYRSIKDEVVFTMKAASKQSDALPDNHIVLGEVNLLKSAVMFGANASGKSSVISAMSTMRKMVEGEKFSLQPFKFDVDFIEKPTTFKVEFLCVDTIYKYGFSVKDKTIVEEWLFCKKNKPRSKETQLFRRSYQEFENFGDFQKEADLIKKSDITKDSKLYLSVVSEFNGQISKQIVGWFEIFNTTSSVNNNLFHYTLKKVENDSQRKRVVDLMRSVDFGIADLFLNTVKPVDIIGRDNISGYIQNTEDIEVEQINTHHHQYQDKKFVGFESLPMAEESYGTRQLFEKSGAIIEALDKGEVLVIDEMDNGFHTQMTKAIIKLFNSDKNTKNAQLIFASHNTNILTQDVFRRDQIWMVEKDIYGSTQLYSIAEIKGIRKDAKLEKGYLAGEYGAMPFITDLDYHNGEER</sequence>
<dbReference type="RefSeq" id="WP_071563997.1">
    <property type="nucleotide sequence ID" value="NZ_MIQH01000463.1"/>
</dbReference>
<feature type="domain" description="ATPase AAA-type core" evidence="1">
    <location>
        <begin position="47"/>
        <end position="351"/>
    </location>
</feature>
<protein>
    <recommendedName>
        <fullName evidence="1">ATPase AAA-type core domain-containing protein</fullName>
    </recommendedName>
</protein>
<dbReference type="AlphaFoldDB" id="A0A1J5UG97"/>
<dbReference type="Proteomes" id="UP000182798">
    <property type="component" value="Unassembled WGS sequence"/>
</dbReference>
<evidence type="ECO:0000259" key="1">
    <source>
        <dbReference type="Pfam" id="PF13304"/>
    </source>
</evidence>
<dbReference type="InterPro" id="IPR003959">
    <property type="entry name" value="ATPase_AAA_core"/>
</dbReference>
<dbReference type="Pfam" id="PF13304">
    <property type="entry name" value="AAA_21"/>
    <property type="match status" value="1"/>
</dbReference>
<dbReference type="GO" id="GO:0005524">
    <property type="term" value="F:ATP binding"/>
    <property type="evidence" value="ECO:0007669"/>
    <property type="project" value="InterPro"/>
</dbReference>
<reference evidence="3" key="1">
    <citation type="submission" date="2016-09" db="EMBL/GenBank/DDBJ databases">
        <title>Genome Sequence of Bathymodiolus thermophilus sulfur-oxidizing gill endosymbiont.</title>
        <authorList>
            <person name="Ponnudurai R."/>
            <person name="Kleiner M."/>
            <person name="Sayavedra L."/>
            <person name="Thuermer A."/>
            <person name="Felbeck H."/>
            <person name="Schlueter R."/>
            <person name="Schweder T."/>
            <person name="Markert S."/>
        </authorList>
    </citation>
    <scope>NUCLEOTIDE SEQUENCE [LARGE SCALE GENOMIC DNA]</scope>
    <source>
        <strain evidence="3">BAT/CrabSpa'14</strain>
    </source>
</reference>
<evidence type="ECO:0000313" key="3">
    <source>
        <dbReference type="Proteomes" id="UP000182798"/>
    </source>
</evidence>
<proteinExistence type="predicted"/>
<comment type="caution">
    <text evidence="2">The sequence shown here is derived from an EMBL/GenBank/DDBJ whole genome shotgun (WGS) entry which is preliminary data.</text>
</comment>
<dbReference type="EMBL" id="MIQH01000463">
    <property type="protein sequence ID" value="OIR24949.1"/>
    <property type="molecule type" value="Genomic_DNA"/>
</dbReference>
<dbReference type="Gene3D" id="3.40.50.300">
    <property type="entry name" value="P-loop containing nucleotide triphosphate hydrolases"/>
    <property type="match status" value="1"/>
</dbReference>
<dbReference type="PANTHER" id="PTHR40396:SF1">
    <property type="entry name" value="ATPASE AAA-TYPE CORE DOMAIN-CONTAINING PROTEIN"/>
    <property type="match status" value="1"/>
</dbReference>